<keyword evidence="1" id="KW-0472">Membrane</keyword>
<name>A0A8J4YMG4_CHIOP</name>
<accession>A0A8J4YMG4</accession>
<keyword evidence="2" id="KW-0012">Acyltransferase</keyword>
<evidence type="ECO:0000256" key="1">
    <source>
        <dbReference type="SAM" id="Phobius"/>
    </source>
</evidence>
<feature type="transmembrane region" description="Helical" evidence="1">
    <location>
        <begin position="103"/>
        <end position="122"/>
    </location>
</feature>
<feature type="transmembrane region" description="Helical" evidence="1">
    <location>
        <begin position="134"/>
        <end position="162"/>
    </location>
</feature>
<keyword evidence="1" id="KW-0812">Transmembrane</keyword>
<dbReference type="AlphaFoldDB" id="A0A8J4YMG4"/>
<proteinExistence type="predicted"/>
<evidence type="ECO:0000313" key="3">
    <source>
        <dbReference type="Proteomes" id="UP000770661"/>
    </source>
</evidence>
<feature type="transmembrane region" description="Helical" evidence="1">
    <location>
        <begin position="169"/>
        <end position="187"/>
    </location>
</feature>
<dbReference type="EMBL" id="JACEEZ010005761">
    <property type="protein sequence ID" value="KAG0725294.1"/>
    <property type="molecule type" value="Genomic_DNA"/>
</dbReference>
<keyword evidence="2" id="KW-0808">Transferase</keyword>
<protein>
    <submittedName>
        <fullName evidence="2">Lysophospholipid acyltransferase 7</fullName>
    </submittedName>
</protein>
<dbReference type="GO" id="GO:0016746">
    <property type="term" value="F:acyltransferase activity"/>
    <property type="evidence" value="ECO:0007669"/>
    <property type="project" value="UniProtKB-KW"/>
</dbReference>
<evidence type="ECO:0000313" key="2">
    <source>
        <dbReference type="EMBL" id="KAG0725294.1"/>
    </source>
</evidence>
<comment type="caution">
    <text evidence="2">The sequence shown here is derived from an EMBL/GenBank/DDBJ whole genome shotgun (WGS) entry which is preliminary data.</text>
</comment>
<dbReference type="Proteomes" id="UP000770661">
    <property type="component" value="Unassembled WGS sequence"/>
</dbReference>
<reference evidence="2" key="1">
    <citation type="submission" date="2020-07" db="EMBL/GenBank/DDBJ databases">
        <title>The High-quality genome of the commercially important snow crab, Chionoecetes opilio.</title>
        <authorList>
            <person name="Jeong J.-H."/>
            <person name="Ryu S."/>
        </authorList>
    </citation>
    <scope>NUCLEOTIDE SEQUENCE</scope>
    <source>
        <strain evidence="2">MADBK_172401_WGS</strain>
        <tissue evidence="2">Digestive gland</tissue>
    </source>
</reference>
<keyword evidence="1" id="KW-1133">Transmembrane helix</keyword>
<dbReference type="OrthoDB" id="7663182at2759"/>
<organism evidence="2 3">
    <name type="scientific">Chionoecetes opilio</name>
    <name type="common">Atlantic snow crab</name>
    <name type="synonym">Cancer opilio</name>
    <dbReference type="NCBI Taxonomy" id="41210"/>
    <lineage>
        <taxon>Eukaryota</taxon>
        <taxon>Metazoa</taxon>
        <taxon>Ecdysozoa</taxon>
        <taxon>Arthropoda</taxon>
        <taxon>Crustacea</taxon>
        <taxon>Multicrustacea</taxon>
        <taxon>Malacostraca</taxon>
        <taxon>Eumalacostraca</taxon>
        <taxon>Eucarida</taxon>
        <taxon>Decapoda</taxon>
        <taxon>Pleocyemata</taxon>
        <taxon>Brachyura</taxon>
        <taxon>Eubrachyura</taxon>
        <taxon>Majoidea</taxon>
        <taxon>Majidae</taxon>
        <taxon>Chionoecetes</taxon>
    </lineage>
</organism>
<sequence>MTPDEATVIVKRCNFELFIDEPIMQPPFPPLPLLPSPPLPMSIVTTLTPVSPASMMMATRKTLLLQPLRLRLRRVSCVNQNNSRPLEPRGVGRGRCNMKLDDLVYVGLLGASIGFGQVYRRIQNLEVRQWTGTVLGLAMTAAVSGWHTLHPIFLTGVNVLILNYVSKRLCHVVSFWFSFGYLLFFRLSHYAGLEWFLRTLMLCR</sequence>
<gene>
    <name evidence="2" type="primary">mboat7</name>
    <name evidence="2" type="ORF">GWK47_038925</name>
</gene>
<keyword evidence="3" id="KW-1185">Reference proteome</keyword>